<feature type="domain" description="Protein kinase" evidence="22">
    <location>
        <begin position="391"/>
        <end position="664"/>
    </location>
</feature>
<evidence type="ECO:0000259" key="22">
    <source>
        <dbReference type="PROSITE" id="PS50011"/>
    </source>
</evidence>
<dbReference type="InterPro" id="IPR011009">
    <property type="entry name" value="Kinase-like_dom_sf"/>
</dbReference>
<evidence type="ECO:0000256" key="17">
    <source>
        <dbReference type="PIRSR" id="PIRSR000624-2"/>
    </source>
</evidence>
<keyword evidence="11" id="KW-1015">Disulfide bond</keyword>
<dbReference type="InterPro" id="IPR036179">
    <property type="entry name" value="Ig-like_dom_sf"/>
</dbReference>
<organism evidence="25">
    <name type="scientific">Pongo abelii</name>
    <name type="common">Sumatran orangutan</name>
    <name type="synonym">Pongo pygmaeus abelii</name>
    <dbReference type="NCBI Taxonomy" id="9601"/>
    <lineage>
        <taxon>Eukaryota</taxon>
        <taxon>Metazoa</taxon>
        <taxon>Chordata</taxon>
        <taxon>Craniata</taxon>
        <taxon>Vertebrata</taxon>
        <taxon>Euteleostomi</taxon>
        <taxon>Mammalia</taxon>
        <taxon>Eutheria</taxon>
        <taxon>Euarchontoglires</taxon>
        <taxon>Primates</taxon>
        <taxon>Haplorrhini</taxon>
        <taxon>Catarrhini</taxon>
        <taxon>Hominidae</taxon>
        <taxon>Pongo</taxon>
    </lineage>
</organism>
<comment type="similarity">
    <text evidence="15">Belongs to the protein kinase superfamily. Tyr protein kinase family. ROR subfamily.</text>
</comment>
<evidence type="ECO:0000256" key="5">
    <source>
        <dbReference type="ARBA" id="ARBA00022729"/>
    </source>
</evidence>
<dbReference type="SUPFAM" id="SSF56112">
    <property type="entry name" value="Protein kinase-like (PK-like)"/>
    <property type="match status" value="1"/>
</dbReference>
<dbReference type="PROSITE" id="PS50038">
    <property type="entry name" value="FZ"/>
    <property type="match status" value="1"/>
</dbReference>
<feature type="signal peptide" evidence="21">
    <location>
        <begin position="1"/>
        <end position="33"/>
    </location>
</feature>
<comment type="caution">
    <text evidence="25">The sequence shown here is derived from an EMBL/GenBank/DDBJ whole genome shotgun (WGS) entry which is preliminary data.</text>
</comment>
<keyword evidence="4 20" id="KW-0812">Transmembrane</keyword>
<dbReference type="Gene3D" id="1.10.510.10">
    <property type="entry name" value="Transferase(Phosphotransferase) domain 1"/>
    <property type="match status" value="1"/>
</dbReference>
<dbReference type="GO" id="GO:0005524">
    <property type="term" value="F:ATP binding"/>
    <property type="evidence" value="ECO:0007669"/>
    <property type="project" value="UniProtKB-KW"/>
</dbReference>
<protein>
    <submittedName>
        <fullName evidence="25">ROR2 isoform 4</fullName>
    </submittedName>
</protein>
<evidence type="ECO:0000259" key="23">
    <source>
        <dbReference type="PROSITE" id="PS50038"/>
    </source>
</evidence>
<keyword evidence="7" id="KW-0418">Kinase</keyword>
<feature type="compositionally biased region" description="Polar residues" evidence="19">
    <location>
        <begin position="791"/>
        <end position="801"/>
    </location>
</feature>
<reference evidence="25" key="1">
    <citation type="submission" date="2017-12" db="EMBL/GenBank/DDBJ databases">
        <title>High-resolution comparative analysis of great ape genomes.</title>
        <authorList>
            <person name="Pollen A."/>
            <person name="Hastie A."/>
            <person name="Hormozdiari F."/>
            <person name="Dougherty M."/>
            <person name="Liu R."/>
            <person name="Chaisson M."/>
            <person name="Hoppe E."/>
            <person name="Hill C."/>
            <person name="Pang A."/>
            <person name="Hillier L."/>
            <person name="Baker C."/>
            <person name="Armstrong J."/>
            <person name="Shendure J."/>
            <person name="Paten B."/>
            <person name="Wilson R."/>
            <person name="Chao H."/>
            <person name="Schneider V."/>
            <person name="Ventura M."/>
            <person name="Kronenberg Z."/>
            <person name="Murali S."/>
            <person name="Gordon D."/>
            <person name="Cantsilieris S."/>
            <person name="Munson K."/>
            <person name="Nelson B."/>
            <person name="Raja A."/>
            <person name="Underwood J."/>
            <person name="Diekhans M."/>
            <person name="Fiddes I."/>
            <person name="Haussler D."/>
            <person name="Eichler E."/>
        </authorList>
    </citation>
    <scope>NUCLEOTIDE SEQUENCE [LARGE SCALE GENOMIC DNA]</scope>
    <source>
        <strain evidence="25">Susie</strain>
    </source>
</reference>
<feature type="domain" description="FZ" evidence="23">
    <location>
        <begin position="169"/>
        <end position="303"/>
    </location>
</feature>
<evidence type="ECO:0000256" key="15">
    <source>
        <dbReference type="PIRNR" id="PIRNR000624"/>
    </source>
</evidence>
<keyword evidence="10 20" id="KW-0472">Membrane</keyword>
<feature type="domain" description="Ig-like" evidence="24">
    <location>
        <begin position="55"/>
        <end position="145"/>
    </location>
</feature>
<evidence type="ECO:0000256" key="7">
    <source>
        <dbReference type="ARBA" id="ARBA00022777"/>
    </source>
</evidence>
<keyword evidence="6 15" id="KW-0547">Nucleotide-binding</keyword>
<dbReference type="FunFam" id="3.30.200.20:FF:000139">
    <property type="entry name" value="inactive tyrosine-protein kinase transmembrane receptor ROR1"/>
    <property type="match status" value="1"/>
</dbReference>
<dbReference type="FunFam" id="2.60.40.10:FF:000242">
    <property type="entry name" value="Inactive tyrosine-protein kinase transmembrane receptor ROR1"/>
    <property type="match status" value="1"/>
</dbReference>
<feature type="compositionally biased region" description="Low complexity" evidence="19">
    <location>
        <begin position="683"/>
        <end position="709"/>
    </location>
</feature>
<dbReference type="InterPro" id="IPR020067">
    <property type="entry name" value="Frizzled_dom"/>
</dbReference>
<dbReference type="FunFam" id="1.10.2000.10:FF:000002">
    <property type="entry name" value="Inactive tyrosine-protein kinase transmembrane receptor ROR1"/>
    <property type="match status" value="1"/>
</dbReference>
<accession>A0A2J8WP28</accession>
<dbReference type="Gene3D" id="3.30.200.20">
    <property type="entry name" value="Phosphorylase Kinase, domain 1"/>
    <property type="match status" value="1"/>
</dbReference>
<keyword evidence="7" id="KW-0808">Transferase</keyword>
<dbReference type="GO" id="GO:0017147">
    <property type="term" value="F:Wnt-protein binding"/>
    <property type="evidence" value="ECO:0007669"/>
    <property type="project" value="TreeGrafter"/>
</dbReference>
<dbReference type="AlphaFoldDB" id="A0A2J8WP28"/>
<keyword evidence="2" id="KW-0597">Phosphoprotein</keyword>
<evidence type="ECO:0000256" key="21">
    <source>
        <dbReference type="SAM" id="SignalP"/>
    </source>
</evidence>
<evidence type="ECO:0000256" key="4">
    <source>
        <dbReference type="ARBA" id="ARBA00022692"/>
    </source>
</evidence>
<keyword evidence="8 15" id="KW-0067">ATP-binding</keyword>
<dbReference type="Pfam" id="PF07679">
    <property type="entry name" value="I-set"/>
    <property type="match status" value="1"/>
</dbReference>
<evidence type="ECO:0000256" key="3">
    <source>
        <dbReference type="ARBA" id="ARBA00022687"/>
    </source>
</evidence>
<evidence type="ECO:0000256" key="8">
    <source>
        <dbReference type="ARBA" id="ARBA00022840"/>
    </source>
</evidence>
<evidence type="ECO:0000256" key="14">
    <source>
        <dbReference type="ARBA" id="ARBA00023319"/>
    </source>
</evidence>
<feature type="transmembrane region" description="Helical" evidence="20">
    <location>
        <begin position="322"/>
        <end position="343"/>
    </location>
</feature>
<evidence type="ECO:0000256" key="11">
    <source>
        <dbReference type="ARBA" id="ARBA00023157"/>
    </source>
</evidence>
<dbReference type="PANTHER" id="PTHR24416">
    <property type="entry name" value="TYROSINE-PROTEIN KINASE RECEPTOR"/>
    <property type="match status" value="1"/>
</dbReference>
<dbReference type="InterPro" id="IPR013098">
    <property type="entry name" value="Ig_I-set"/>
</dbReference>
<dbReference type="InterPro" id="IPR050122">
    <property type="entry name" value="RTK"/>
</dbReference>
<evidence type="ECO:0000256" key="19">
    <source>
        <dbReference type="SAM" id="MobiDB-lite"/>
    </source>
</evidence>
<dbReference type="PROSITE" id="PS00109">
    <property type="entry name" value="PROTEIN_KINASE_TYR"/>
    <property type="match status" value="1"/>
</dbReference>
<evidence type="ECO:0000256" key="9">
    <source>
        <dbReference type="ARBA" id="ARBA00022989"/>
    </source>
</evidence>
<dbReference type="InterPro" id="IPR013783">
    <property type="entry name" value="Ig-like_fold"/>
</dbReference>
<dbReference type="CDD" id="cd07468">
    <property type="entry name" value="CRD_TK_ROR2"/>
    <property type="match status" value="1"/>
</dbReference>
<evidence type="ECO:0000256" key="1">
    <source>
        <dbReference type="ARBA" id="ARBA00004479"/>
    </source>
</evidence>
<dbReference type="SUPFAM" id="SSF48726">
    <property type="entry name" value="Immunoglobulin"/>
    <property type="match status" value="1"/>
</dbReference>
<dbReference type="SMART" id="SM00409">
    <property type="entry name" value="IG"/>
    <property type="match status" value="1"/>
</dbReference>
<dbReference type="InterPro" id="IPR003599">
    <property type="entry name" value="Ig_sub"/>
</dbReference>
<comment type="caution">
    <text evidence="18">Lacks conserved residue(s) required for the propagation of feature annotation.</text>
</comment>
<dbReference type="GO" id="GO:0043235">
    <property type="term" value="C:receptor complex"/>
    <property type="evidence" value="ECO:0007669"/>
    <property type="project" value="TreeGrafter"/>
</dbReference>
<gene>
    <name evidence="25" type="ORF">CR201_G0008993</name>
</gene>
<dbReference type="GO" id="GO:0007169">
    <property type="term" value="P:cell surface receptor protein tyrosine kinase signaling pathway"/>
    <property type="evidence" value="ECO:0007669"/>
    <property type="project" value="InterPro"/>
</dbReference>
<proteinExistence type="inferred from homology"/>
<dbReference type="SMART" id="SM00408">
    <property type="entry name" value="IGc2"/>
    <property type="match status" value="1"/>
</dbReference>
<dbReference type="Pfam" id="PF01392">
    <property type="entry name" value="Fz"/>
    <property type="match status" value="1"/>
</dbReference>
<feature type="binding site" evidence="17">
    <location>
        <begin position="397"/>
        <end position="405"/>
    </location>
    <ligand>
        <name>ATP</name>
        <dbReference type="ChEBI" id="CHEBI:30616"/>
    </ligand>
</feature>
<dbReference type="InterPro" id="IPR001245">
    <property type="entry name" value="Ser-Thr/Tyr_kinase_cat_dom"/>
</dbReference>
<feature type="region of interest" description="Disordered" evidence="19">
    <location>
        <begin position="768"/>
        <end position="849"/>
    </location>
</feature>
<name>A0A2J8WP28_PONAB</name>
<dbReference type="Pfam" id="PF07714">
    <property type="entry name" value="PK_Tyr_Ser-Thr"/>
    <property type="match status" value="1"/>
</dbReference>
<keyword evidence="14" id="KW-0393">Immunoglobulin domain</keyword>
<dbReference type="InterPro" id="IPR016247">
    <property type="entry name" value="Tyr_kinase_rcpt_ROR"/>
</dbReference>
<dbReference type="PRINTS" id="PR00109">
    <property type="entry name" value="TYRKINASE"/>
</dbReference>
<comment type="subcellular location">
    <subcellularLocation>
        <location evidence="1">Membrane</location>
        <topology evidence="1">Single-pass type I membrane protein</topology>
    </subcellularLocation>
</comment>
<evidence type="ECO:0000256" key="10">
    <source>
        <dbReference type="ARBA" id="ARBA00023136"/>
    </source>
</evidence>
<dbReference type="InterPro" id="IPR003598">
    <property type="entry name" value="Ig_sub2"/>
</dbReference>
<dbReference type="InterPro" id="IPR000719">
    <property type="entry name" value="Prot_kinase_dom"/>
</dbReference>
<dbReference type="PROSITE" id="PS50011">
    <property type="entry name" value="PROTEIN_KINASE_DOM"/>
    <property type="match status" value="1"/>
</dbReference>
<evidence type="ECO:0000256" key="16">
    <source>
        <dbReference type="PIRSR" id="PIRSR000624-1"/>
    </source>
</evidence>
<evidence type="ECO:0000256" key="18">
    <source>
        <dbReference type="PROSITE-ProRule" id="PRU00090"/>
    </source>
</evidence>
<keyword evidence="9 20" id="KW-1133">Transmembrane helix</keyword>
<dbReference type="PROSITE" id="PS50835">
    <property type="entry name" value="IG_LIKE"/>
    <property type="match status" value="1"/>
</dbReference>
<dbReference type="GO" id="GO:0015026">
    <property type="term" value="F:coreceptor activity"/>
    <property type="evidence" value="ECO:0007669"/>
    <property type="project" value="UniProtKB-ARBA"/>
</dbReference>
<feature type="binding site" evidence="17">
    <location>
        <position position="425"/>
    </location>
    <ligand>
        <name>ATP</name>
        <dbReference type="ChEBI" id="CHEBI:30616"/>
    </ligand>
</feature>
<feature type="chain" id="PRO_5014400625" evidence="21">
    <location>
        <begin position="34"/>
        <end position="861"/>
    </location>
</feature>
<evidence type="ECO:0000313" key="25">
    <source>
        <dbReference type="EMBL" id="PNJ71509.1"/>
    </source>
</evidence>
<dbReference type="InterPro" id="IPR036790">
    <property type="entry name" value="Frizzled_dom_sf"/>
</dbReference>
<dbReference type="PANTHER" id="PTHR24416:SF132">
    <property type="entry name" value="TYROSINE-PROTEIN KINASE TRANSMEMBRANE RECEPTOR ROR2"/>
    <property type="match status" value="1"/>
</dbReference>
<dbReference type="GO" id="GO:0004714">
    <property type="term" value="F:transmembrane receptor protein tyrosine kinase activity"/>
    <property type="evidence" value="ECO:0007669"/>
    <property type="project" value="TreeGrafter"/>
</dbReference>
<keyword evidence="13" id="KW-0325">Glycoprotein</keyword>
<dbReference type="InterPro" id="IPR008266">
    <property type="entry name" value="Tyr_kinase_AS"/>
</dbReference>
<dbReference type="InterPro" id="IPR007110">
    <property type="entry name" value="Ig-like_dom"/>
</dbReference>
<dbReference type="EMBL" id="NDHI03003383">
    <property type="protein sequence ID" value="PNJ71509.1"/>
    <property type="molecule type" value="Genomic_DNA"/>
</dbReference>
<feature type="region of interest" description="Disordered" evidence="19">
    <location>
        <begin position="675"/>
        <end position="713"/>
    </location>
</feature>
<evidence type="ECO:0000256" key="6">
    <source>
        <dbReference type="ARBA" id="ARBA00022741"/>
    </source>
</evidence>
<sequence>MARGSALPRRPLLCIPAVWAAAALLLSVSRTSGEVEVLDPNDPLGPLDGQDGPIPTLKGYFLNFLEPVNNITIVQGQTAILHCKVAGNPPPNVRWLKNDAPVVQEPRRIIIRKTEYGSRLRIQDLDTTDTGYYQCVATNGMKTITATGVLFVRLGPTHSPNHNFQDDYHEDGFCQPYRGIACARFIGNRTIYVDSLQMQGEIENRITAAFTMIGTSTHLSDQCSQFAIPSFCHFVFPLCDARSRAPKPRELCRDECEVLESDLCRQEYTIARSNPLILMRLQLPKCEALPMPESPDAANCMRIGIPAERLGRCPRDSSKMGILYILVPSIAIPLVIACLFFLVCMCRNKQKASASTPQRRQLMASPSQDMEMPLINQHKQAKLKEISLSAVRFMEELGEDRFGKVYKGHLFGPAPGEQTQAVAIKTLKDKAEGPLREEFRHEAMLRARLQHPNIVCLLGMVTKDQPLSMIFSYCSHGDLHEFLVMRSPHSDVGSTDDDRTVKSALEPPDFVHLVAQIAAGMEYLSSHHVVHKDLATRNVLVYDKLNVKISDLGLFREVYAADYYKLLGNSLLPIRWMAPEAIMYGKFSIDSDIWSYGVVLWEVFSYGLQPYCGYSNQDVVEMIRNRQVLPCPDDCPAWVYALMIECWNEFPSRRPRFKDIHSRLRAWGNLSNYNSSAQTSGASNTTQTSSLSTSPVSNVSNARYVGPKQKAPPFPQPQFIPMKGQIRPLVPPPQLYIPVNGYQPVPAYGAYLPNFYPVQIPMQMAPQQVPPQMVPKPSSHHSGSGSTSTGYVTTAPSNTSVADRAALLSEGTDDTHNAPEDGAQSPVQEAEEEEEGSVPETELLGDCDTLQVDEAQVQLEA</sequence>
<dbReference type="FunFam" id="1.10.510.10:FF:000116">
    <property type="entry name" value="inactive tyrosine-protein kinase transmembrane receptor ROR1"/>
    <property type="match status" value="1"/>
</dbReference>
<feature type="compositionally biased region" description="Low complexity" evidence="19">
    <location>
        <begin position="775"/>
        <end position="790"/>
    </location>
</feature>
<dbReference type="PIRSF" id="PIRSF000624">
    <property type="entry name" value="TyrPK_TMrec_ROR"/>
    <property type="match status" value="1"/>
</dbReference>
<feature type="active site" description="Proton acceptor" evidence="16">
    <location>
        <position position="533"/>
    </location>
</feature>
<keyword evidence="3" id="KW-0879">Wnt signaling pathway</keyword>
<keyword evidence="5 21" id="KW-0732">Signal</keyword>
<dbReference type="GO" id="GO:0005886">
    <property type="term" value="C:plasma membrane"/>
    <property type="evidence" value="ECO:0007669"/>
    <property type="project" value="TreeGrafter"/>
</dbReference>
<evidence type="ECO:0000256" key="20">
    <source>
        <dbReference type="SAM" id="Phobius"/>
    </source>
</evidence>
<evidence type="ECO:0000256" key="12">
    <source>
        <dbReference type="ARBA" id="ARBA00023170"/>
    </source>
</evidence>
<dbReference type="Gene3D" id="2.60.40.10">
    <property type="entry name" value="Immunoglobulins"/>
    <property type="match status" value="1"/>
</dbReference>
<evidence type="ECO:0000259" key="24">
    <source>
        <dbReference type="PROSITE" id="PS50835"/>
    </source>
</evidence>
<dbReference type="CDD" id="cd05091">
    <property type="entry name" value="PTKc_Ror2"/>
    <property type="match status" value="1"/>
</dbReference>
<keyword evidence="12 15" id="KW-0675">Receptor</keyword>
<dbReference type="GO" id="GO:0016055">
    <property type="term" value="P:Wnt signaling pathway"/>
    <property type="evidence" value="ECO:0007669"/>
    <property type="project" value="UniProtKB-KW"/>
</dbReference>
<dbReference type="Gene3D" id="1.10.2000.10">
    <property type="entry name" value="Frizzled cysteine-rich domain"/>
    <property type="match status" value="1"/>
</dbReference>
<evidence type="ECO:0000256" key="2">
    <source>
        <dbReference type="ARBA" id="ARBA00022553"/>
    </source>
</evidence>
<evidence type="ECO:0000256" key="13">
    <source>
        <dbReference type="ARBA" id="ARBA00023180"/>
    </source>
</evidence>